<protein>
    <submittedName>
        <fullName evidence="1">Probable protein p58 n-terminal and c-terminal truncated</fullName>
    </submittedName>
</protein>
<evidence type="ECO:0000313" key="2">
    <source>
        <dbReference type="EMBL" id="QIA69101.1"/>
    </source>
</evidence>
<dbReference type="AlphaFoldDB" id="Q14ND5"/>
<dbReference type="GeneID" id="54238927"/>
<evidence type="ECO:0000313" key="3">
    <source>
        <dbReference type="Proteomes" id="UP000464735"/>
    </source>
</evidence>
<name>Q14ND5_SPICI</name>
<organism evidence="1">
    <name type="scientific">Spiroplasma citri</name>
    <dbReference type="NCBI Taxonomy" id="2133"/>
    <lineage>
        <taxon>Bacteria</taxon>
        <taxon>Bacillati</taxon>
        <taxon>Mycoplasmatota</taxon>
        <taxon>Mollicutes</taxon>
        <taxon>Entomoplasmatales</taxon>
        <taxon>Spiroplasmataceae</taxon>
        <taxon>Spiroplasma</taxon>
    </lineage>
</organism>
<dbReference type="EMBL" id="CP046368">
    <property type="protein sequence ID" value="QIA69101.1"/>
    <property type="molecule type" value="Genomic_DNA"/>
</dbReference>
<gene>
    <name evidence="1" type="primary">p58</name>
    <name evidence="2" type="ORF">GL298_06075</name>
    <name evidence="1" type="ORF">SPICI06_028</name>
</gene>
<reference evidence="2 3" key="2">
    <citation type="submission" date="2019-11" db="EMBL/GenBank/DDBJ databases">
        <title>Whole genome sequencing and comparative genomics analyses of five strains of Spiroplasma citri.</title>
        <authorList>
            <person name="Yokomi R."/>
            <person name="Chen J."/>
            <person name="Rattner R."/>
            <person name="Vidalakis G."/>
        </authorList>
    </citation>
    <scope>NUCLEOTIDE SEQUENCE [LARGE SCALE GENOMIC DNA]</scope>
    <source>
        <strain evidence="2 3">BR12</strain>
    </source>
</reference>
<reference evidence="1" key="1">
    <citation type="journal article" date="2010" name="Appl. Environ. Microbiol.">
        <title>Partial chromosome sequence of Spiroplasma citri reveals extensive viral invasion and important gene decay.</title>
        <authorList>
            <person name="Carle P."/>
            <person name="Saillard C."/>
            <person name="Carrere N."/>
            <person name="Carrere S."/>
            <person name="Duret S."/>
            <person name="Eveillard S."/>
            <person name="Gaurivaud P."/>
            <person name="Gourgues G."/>
            <person name="Gouzy J."/>
            <person name="Salar P."/>
            <person name="Verdin E."/>
            <person name="Breton M."/>
            <person name="Blanchard A."/>
            <person name="Laigret F."/>
            <person name="Bove J.M."/>
            <person name="Renaudin J."/>
            <person name="Foissac X."/>
        </authorList>
    </citation>
    <scope>NUCLEOTIDE SEQUENCE</scope>
    <source>
        <strain evidence="1">GII3-3X</strain>
    </source>
</reference>
<dbReference type="EMBL" id="AM285307">
    <property type="protein sequence ID" value="CAK98994.1"/>
    <property type="molecule type" value="Genomic_DNA"/>
</dbReference>
<dbReference type="RefSeq" id="WP_071937480.1">
    <property type="nucleotide sequence ID" value="NZ_CP013197.1"/>
</dbReference>
<proteinExistence type="predicted"/>
<accession>Q14ND5</accession>
<sequence>MKRRSRPINKRWYEWIKYAIRGAKRKFIINSSNPESLHRYIIKYCNEIMLFNEQILLSKYPDQIGKFKINYYEKNKKLTKTVIIHYSSWSPIKSGQINKRVYQPRDLLFSDELSGMPDTLLTNSNPANVLYNLQGLKPSNQTTYGEWTNIFNALADPLAKKNAEGVLGSDLIATRATNPNKTPFWDSGLQFKPKGAYDTKQIRKFIYQDPEYKKPLLVLHHLIIHN</sequence>
<dbReference type="Proteomes" id="UP000464735">
    <property type="component" value="Chromosome"/>
</dbReference>
<evidence type="ECO:0000313" key="1">
    <source>
        <dbReference type="EMBL" id="CAK98994.1"/>
    </source>
</evidence>